<protein>
    <submittedName>
        <fullName evidence="1">Uncharacterized protein</fullName>
    </submittedName>
</protein>
<comment type="caution">
    <text evidence="1">The sequence shown here is derived from an EMBL/GenBank/DDBJ whole genome shotgun (WGS) entry which is preliminary data.</text>
</comment>
<proteinExistence type="predicted"/>
<dbReference type="eggNOG" id="ENOG5030PPE">
    <property type="taxonomic scope" value="Bacteria"/>
</dbReference>
<dbReference type="STRING" id="555500.I215_01953"/>
<dbReference type="OrthoDB" id="1188846at2"/>
<dbReference type="AlphaFoldDB" id="K2QN40"/>
<dbReference type="EMBL" id="AMSG01000002">
    <property type="protein sequence ID" value="EKF56247.1"/>
    <property type="molecule type" value="Genomic_DNA"/>
</dbReference>
<accession>K2QN40</accession>
<dbReference type="RefSeq" id="WP_008990266.1">
    <property type="nucleotide sequence ID" value="NZ_AMSG01000002.1"/>
</dbReference>
<name>K2QN40_9FLAO</name>
<keyword evidence="2" id="KW-1185">Reference proteome</keyword>
<organism evidence="1 2">
    <name type="scientific">Galbibacter marinus</name>
    <dbReference type="NCBI Taxonomy" id="555500"/>
    <lineage>
        <taxon>Bacteria</taxon>
        <taxon>Pseudomonadati</taxon>
        <taxon>Bacteroidota</taxon>
        <taxon>Flavobacteriia</taxon>
        <taxon>Flavobacteriales</taxon>
        <taxon>Flavobacteriaceae</taxon>
        <taxon>Galbibacter</taxon>
    </lineage>
</organism>
<evidence type="ECO:0000313" key="1">
    <source>
        <dbReference type="EMBL" id="EKF56247.1"/>
    </source>
</evidence>
<evidence type="ECO:0000313" key="2">
    <source>
        <dbReference type="Proteomes" id="UP000007364"/>
    </source>
</evidence>
<reference evidence="1 2" key="1">
    <citation type="journal article" date="2012" name="J. Bacteriol.">
        <title>Genome Sequence of Galbibacter marinum Type Strain ck-I2-15.</title>
        <authorList>
            <person name="Lai Q."/>
            <person name="Li C."/>
            <person name="Shao Z."/>
        </authorList>
    </citation>
    <scope>NUCLEOTIDE SEQUENCE [LARGE SCALE GENOMIC DNA]</scope>
    <source>
        <strain evidence="2">ck-I2-15</strain>
    </source>
</reference>
<dbReference type="Proteomes" id="UP000007364">
    <property type="component" value="Unassembled WGS sequence"/>
</dbReference>
<gene>
    <name evidence="1" type="ORF">I215_01953</name>
</gene>
<sequence length="266" mass="31567">MRLNIKLATSWNDLSRKQLENISLHIHHNYLQVKDLEDGSKHLEANTKLYYRIVKELLKVNGPLKTYYAIKRIPIREYANYCKFIFNSNNRTKFIPYYIISGKRYYAPHFRLKNCTIGEFAFADSVYYQWKETNNEVLLSLLCSILYRPKSEIPTDIDVRKPFSKILAEKNADQWQKVSLKKRLAIATIFEGCRNYIVSIYPNIFPKSKSKVKTNFKPKYVPFGELISAKIEFDPSKLEKVQNLLVNEFFSIYERELIEIKKRPRK</sequence>